<accession>A0ABM7MS53</accession>
<dbReference type="RefSeq" id="WP_223904975.1">
    <property type="nucleotide sequence ID" value="NZ_AP024238.1"/>
</dbReference>
<feature type="coiled-coil region" evidence="2">
    <location>
        <begin position="104"/>
        <end position="131"/>
    </location>
</feature>
<sequence>MHSFGKPNLLNRRLYRCTIGALAAVFFASAAYAESSVQVPVSMVQLKTVGNGFEMDGVVQPVKQSTVSAQASGRMVSLTVKAGDTVRAGQLLATIDDRETQTGVQRSRAQSAQAQAELRNAQANFDRTRDLLTKGFISAAAMDTAETQLKSAQAGREQATAGEKQSGLTQGFTRVTAPFDALVLQTLAETGDLAFPGKPLLTLYAPAPLRAVVQVPVSRSAMVLPSTVIEVQVRAADGSLQWSRPSQTTHLSTADAVSQTVEWRLELSSVAAKGLLPGQQIRVRFAAGQAQRLVIPTAAVLRRGELTAVYVASGKGFALKAIRLGAEHTGQGVEVLAGLTDTDRVALDPVRAGLTGAQPAGQTAQ</sequence>
<dbReference type="Gene3D" id="2.40.50.100">
    <property type="match status" value="1"/>
</dbReference>
<evidence type="ECO:0000313" key="6">
    <source>
        <dbReference type="EMBL" id="BCO29089.1"/>
    </source>
</evidence>
<dbReference type="SUPFAM" id="SSF111369">
    <property type="entry name" value="HlyD-like secretion proteins"/>
    <property type="match status" value="1"/>
</dbReference>
<keyword evidence="2" id="KW-0175">Coiled coil</keyword>
<dbReference type="Pfam" id="PF25917">
    <property type="entry name" value="BSH_RND"/>
    <property type="match status" value="1"/>
</dbReference>
<keyword evidence="3" id="KW-0732">Signal</keyword>
<comment type="similarity">
    <text evidence="1">Belongs to the membrane fusion protein (MFP) (TC 8.A.1) family.</text>
</comment>
<dbReference type="InterPro" id="IPR058624">
    <property type="entry name" value="MdtA-like_HH"/>
</dbReference>
<evidence type="ECO:0000313" key="7">
    <source>
        <dbReference type="Proteomes" id="UP000824366"/>
    </source>
</evidence>
<feature type="signal peptide" evidence="3">
    <location>
        <begin position="1"/>
        <end position="33"/>
    </location>
</feature>
<gene>
    <name evidence="6" type="ORF">MIZ03_4001</name>
</gene>
<name>A0ABM7MS53_9BURK</name>
<protein>
    <submittedName>
        <fullName evidence="6">Multidrug resistance protein MdtA</fullName>
    </submittedName>
</protein>
<evidence type="ECO:0000256" key="1">
    <source>
        <dbReference type="ARBA" id="ARBA00009477"/>
    </source>
</evidence>
<dbReference type="Pfam" id="PF25876">
    <property type="entry name" value="HH_MFP_RND"/>
    <property type="match status" value="1"/>
</dbReference>
<organism evidence="6 7">
    <name type="scientific">Rhodoferax lithotrophicus</name>
    <dbReference type="NCBI Taxonomy" id="2798804"/>
    <lineage>
        <taxon>Bacteria</taxon>
        <taxon>Pseudomonadati</taxon>
        <taxon>Pseudomonadota</taxon>
        <taxon>Betaproteobacteria</taxon>
        <taxon>Burkholderiales</taxon>
        <taxon>Comamonadaceae</taxon>
        <taxon>Rhodoferax</taxon>
    </lineage>
</organism>
<dbReference type="NCBIfam" id="TIGR01730">
    <property type="entry name" value="RND_mfp"/>
    <property type="match status" value="1"/>
</dbReference>
<dbReference type="Proteomes" id="UP000824366">
    <property type="component" value="Chromosome"/>
</dbReference>
<feature type="domain" description="Multidrug resistance protein MdtA-like alpha-helical hairpin" evidence="4">
    <location>
        <begin position="106"/>
        <end position="161"/>
    </location>
</feature>
<dbReference type="EMBL" id="AP024238">
    <property type="protein sequence ID" value="BCO29089.1"/>
    <property type="molecule type" value="Genomic_DNA"/>
</dbReference>
<dbReference type="Gene3D" id="2.40.420.20">
    <property type="match status" value="1"/>
</dbReference>
<dbReference type="PANTHER" id="PTHR30469">
    <property type="entry name" value="MULTIDRUG RESISTANCE PROTEIN MDTA"/>
    <property type="match status" value="1"/>
</dbReference>
<proteinExistence type="inferred from homology"/>
<dbReference type="PANTHER" id="PTHR30469:SF18">
    <property type="entry name" value="RESISTANCE-NODULATION-CELL DIVISION (RND) EFFLUX MEMBRANE FUSION PROTEIN-RELATED"/>
    <property type="match status" value="1"/>
</dbReference>
<evidence type="ECO:0000256" key="2">
    <source>
        <dbReference type="SAM" id="Coils"/>
    </source>
</evidence>
<dbReference type="Gene3D" id="2.40.30.170">
    <property type="match status" value="1"/>
</dbReference>
<evidence type="ECO:0000259" key="5">
    <source>
        <dbReference type="Pfam" id="PF25917"/>
    </source>
</evidence>
<feature type="domain" description="Multidrug resistance protein MdtA-like barrel-sandwich hybrid" evidence="5">
    <location>
        <begin position="64"/>
        <end position="199"/>
    </location>
</feature>
<keyword evidence="7" id="KW-1185">Reference proteome</keyword>
<evidence type="ECO:0000256" key="3">
    <source>
        <dbReference type="SAM" id="SignalP"/>
    </source>
</evidence>
<reference evidence="6 7" key="1">
    <citation type="journal article" date="2021" name="Microbiol. Spectr.">
        <title>A Single Bacterium Capable of Oxidation and Reduction of Iron at Circumneutral pH.</title>
        <authorList>
            <person name="Kato S."/>
            <person name="Ohkuma M."/>
        </authorList>
    </citation>
    <scope>NUCLEOTIDE SEQUENCE [LARGE SCALE GENOMIC DNA]</scope>
    <source>
        <strain evidence="6 7">MIZ03</strain>
    </source>
</reference>
<dbReference type="InterPro" id="IPR058625">
    <property type="entry name" value="MdtA-like_BSH"/>
</dbReference>
<evidence type="ECO:0000259" key="4">
    <source>
        <dbReference type="Pfam" id="PF25876"/>
    </source>
</evidence>
<feature type="chain" id="PRO_5046177627" evidence="3">
    <location>
        <begin position="34"/>
        <end position="365"/>
    </location>
</feature>
<dbReference type="Gene3D" id="1.10.287.470">
    <property type="entry name" value="Helix hairpin bin"/>
    <property type="match status" value="1"/>
</dbReference>
<dbReference type="InterPro" id="IPR006143">
    <property type="entry name" value="RND_pump_MFP"/>
</dbReference>